<keyword evidence="6" id="KW-0808">Transferase</keyword>
<dbReference type="Gene3D" id="1.10.510.10">
    <property type="entry name" value="Transferase(Phosphotransferase) domain 1"/>
    <property type="match status" value="1"/>
</dbReference>
<dbReference type="RefSeq" id="WP_013001435.1">
    <property type="nucleotide sequence ID" value="NC_013929.1"/>
</dbReference>
<evidence type="ECO:0000256" key="4">
    <source>
        <dbReference type="SAM" id="Phobius"/>
    </source>
</evidence>
<feature type="region of interest" description="Disordered" evidence="3">
    <location>
        <begin position="557"/>
        <end position="597"/>
    </location>
</feature>
<dbReference type="InterPro" id="IPR000719">
    <property type="entry name" value="Prot_kinase_dom"/>
</dbReference>
<feature type="compositionally biased region" description="Pro residues" evidence="3">
    <location>
        <begin position="285"/>
        <end position="295"/>
    </location>
</feature>
<dbReference type="GO" id="GO:0005524">
    <property type="term" value="F:ATP binding"/>
    <property type="evidence" value="ECO:0007669"/>
    <property type="project" value="UniProtKB-KW"/>
</dbReference>
<accession>C9YW99</accession>
<keyword evidence="4" id="KW-0472">Membrane</keyword>
<dbReference type="HOGENOM" id="CLU_343530_0_0_11"/>
<dbReference type="EMBL" id="FN554889">
    <property type="protein sequence ID" value="CBG70803.1"/>
    <property type="molecule type" value="Genomic_DNA"/>
</dbReference>
<dbReference type="STRING" id="680198.SCAB_37161"/>
<dbReference type="Pfam" id="PF00069">
    <property type="entry name" value="Pkinase"/>
    <property type="match status" value="1"/>
</dbReference>
<evidence type="ECO:0000256" key="2">
    <source>
        <dbReference type="ARBA" id="ARBA00022840"/>
    </source>
</evidence>
<keyword evidence="6" id="KW-0418">Kinase</keyword>
<evidence type="ECO:0000259" key="5">
    <source>
        <dbReference type="PROSITE" id="PS50011"/>
    </source>
</evidence>
<feature type="transmembrane region" description="Helical" evidence="4">
    <location>
        <begin position="670"/>
        <end position="691"/>
    </location>
</feature>
<gene>
    <name evidence="6" type="ordered locus">SCAB_37161</name>
</gene>
<dbReference type="SMART" id="SM00220">
    <property type="entry name" value="S_TKc"/>
    <property type="match status" value="1"/>
</dbReference>
<dbReference type="SUPFAM" id="SSF56112">
    <property type="entry name" value="Protein kinase-like (PK-like)"/>
    <property type="match status" value="1"/>
</dbReference>
<feature type="domain" description="Protein kinase" evidence="5">
    <location>
        <begin position="17"/>
        <end position="264"/>
    </location>
</feature>
<dbReference type="AlphaFoldDB" id="C9YW99"/>
<keyword evidence="4" id="KW-1133">Transmembrane helix</keyword>
<reference evidence="6 7" key="1">
    <citation type="journal article" date="2010" name="Mol. Plant Microbe Interact.">
        <title>Streptomyces scabies 87-22 contains a coronafacic acid-like biosynthetic cluster that contributes to plant-microbe interactions.</title>
        <authorList>
            <person name="Bignell D.R."/>
            <person name="Seipke R.F."/>
            <person name="Huguet-Tapia J.C."/>
            <person name="Chambers A.H."/>
            <person name="Parry R.J."/>
            <person name="Loria R."/>
        </authorList>
    </citation>
    <scope>NUCLEOTIDE SEQUENCE [LARGE SCALE GENOMIC DNA]</scope>
    <source>
        <strain evidence="6 7">87.22</strain>
    </source>
</reference>
<dbReference type="PANTHER" id="PTHR24346:SF30">
    <property type="entry name" value="MATERNAL EMBRYONIC LEUCINE ZIPPER KINASE"/>
    <property type="match status" value="1"/>
</dbReference>
<protein>
    <submittedName>
        <fullName evidence="6">Putative membrane-located protein kinase</fullName>
    </submittedName>
</protein>
<dbReference type="eggNOG" id="COG0515">
    <property type="taxonomic scope" value="Bacteria"/>
</dbReference>
<sequence>MRPDGYALPEPLAGRFPDGAVPIGQGAEADVYRVSEGDGTRRAVKLYRPGVHADRTVWRKLGLLQHPAIVRMVWHGSTADGRDFEVLEHLGGGCLQDRLGVALGEKHVTSLVRRLVGGLICLHEAGIVHRDLKPSNLLHRNRKPDRGIVIADFGISRGRGEALRTTSMTLAYAPPEYVLNQRFTPAYDWWSLGMIVRQSATGTPPFAGLDERDIRERLAGGEISLENVPGRRLPVLCAGLLRPEPEDRWTGRQVLEWLDGHDMAVRVERPEPRLGAPSTRRDPPSPRPAPAPAPPLRGLAYAGELHTTRRSLAAAIRRRPDADHHFFGTMGSPEAPSEVWRELLGWLREFDDLTVAEREQRTKLIDRWLTRDLPAPLKLLRLLLWLDPSGAPSYRGQDLDLDQLAATCWRARQKGDSADADLVAALSGEMLDTLGEFPALRDLRGVGLRWEQAALQWETASASTMPKPLRNTADPGLRALLLLSVLPGGAAGERLRELGTGLPDPEQDTSWYRRLYRLCSAESALLGDVVRAYWGRTAAEEQEQWRAAAEQRARRMKAERLEDQRKEAERRKAERAEADRRTRRAAEQAEEQRKARLKAAEREAEEAELAAEYYAVLDAWEEGERRRLSFVARQRAALQALFWGSSLVTLTVVVSYAVWAVTGHERVASWLAWETGLIALPTLWIAMRAAYGLGDAYRPAVWLLPYGREGRASWWEHGRLGSASRFGTGLVSTAVYIWGAGSIWDLTRAELDREPHVVPLFPLVLAGTLGLLVAFVLLDLVKQGETPKSVGYTRREAAFEAAKQAVRDRWPGVQLRPRNWFRQP</sequence>
<dbReference type="GeneID" id="41401289"/>
<organism evidence="6 7">
    <name type="scientific">Streptomyces scabiei (strain 87.22)</name>
    <dbReference type="NCBI Taxonomy" id="680198"/>
    <lineage>
        <taxon>Bacteria</taxon>
        <taxon>Bacillati</taxon>
        <taxon>Actinomycetota</taxon>
        <taxon>Actinomycetes</taxon>
        <taxon>Kitasatosporales</taxon>
        <taxon>Streptomycetaceae</taxon>
        <taxon>Streptomyces</taxon>
    </lineage>
</organism>
<feature type="region of interest" description="Disordered" evidence="3">
    <location>
        <begin position="266"/>
        <end position="297"/>
    </location>
</feature>
<evidence type="ECO:0000256" key="1">
    <source>
        <dbReference type="ARBA" id="ARBA00022741"/>
    </source>
</evidence>
<keyword evidence="7" id="KW-1185">Reference proteome</keyword>
<dbReference type="InterPro" id="IPR011009">
    <property type="entry name" value="Kinase-like_dom_sf"/>
</dbReference>
<dbReference type="GO" id="GO:0035556">
    <property type="term" value="P:intracellular signal transduction"/>
    <property type="evidence" value="ECO:0007669"/>
    <property type="project" value="TreeGrafter"/>
</dbReference>
<keyword evidence="1" id="KW-0547">Nucleotide-binding</keyword>
<evidence type="ECO:0000313" key="7">
    <source>
        <dbReference type="Proteomes" id="UP000001444"/>
    </source>
</evidence>
<feature type="transmembrane region" description="Helical" evidence="4">
    <location>
        <begin position="636"/>
        <end position="658"/>
    </location>
</feature>
<keyword evidence="2" id="KW-0067">ATP-binding</keyword>
<feature type="transmembrane region" description="Helical" evidence="4">
    <location>
        <begin position="756"/>
        <end position="778"/>
    </location>
</feature>
<dbReference type="Proteomes" id="UP000001444">
    <property type="component" value="Chromosome"/>
</dbReference>
<dbReference type="GO" id="GO:0005737">
    <property type="term" value="C:cytoplasm"/>
    <property type="evidence" value="ECO:0007669"/>
    <property type="project" value="TreeGrafter"/>
</dbReference>
<name>C9YW99_STRSW</name>
<keyword evidence="4" id="KW-0812">Transmembrane</keyword>
<evidence type="ECO:0000313" key="6">
    <source>
        <dbReference type="EMBL" id="CBG70803.1"/>
    </source>
</evidence>
<evidence type="ECO:0000256" key="3">
    <source>
        <dbReference type="SAM" id="MobiDB-lite"/>
    </source>
</evidence>
<dbReference type="PROSITE" id="PS50011">
    <property type="entry name" value="PROTEIN_KINASE_DOM"/>
    <property type="match status" value="1"/>
</dbReference>
<feature type="transmembrane region" description="Helical" evidence="4">
    <location>
        <begin position="726"/>
        <end position="744"/>
    </location>
</feature>
<proteinExistence type="predicted"/>
<dbReference type="GO" id="GO:0004674">
    <property type="term" value="F:protein serine/threonine kinase activity"/>
    <property type="evidence" value="ECO:0007669"/>
    <property type="project" value="TreeGrafter"/>
</dbReference>
<dbReference type="PANTHER" id="PTHR24346">
    <property type="entry name" value="MAP/MICROTUBULE AFFINITY-REGULATING KINASE"/>
    <property type="match status" value="1"/>
</dbReference>
<dbReference type="KEGG" id="scb:SCAB_37161"/>